<dbReference type="InterPro" id="IPR036181">
    <property type="entry name" value="MIT_dom_sf"/>
</dbReference>
<evidence type="ECO:0000256" key="1">
    <source>
        <dbReference type="SAM" id="Coils"/>
    </source>
</evidence>
<dbReference type="Gene3D" id="1.20.58.80">
    <property type="entry name" value="Phosphotransferase system, lactose/cellobiose-type IIA subunit"/>
    <property type="match status" value="1"/>
</dbReference>
<evidence type="ECO:0000313" key="4">
    <source>
        <dbReference type="Proteomes" id="UP001498771"/>
    </source>
</evidence>
<accession>A0ABR1EYW9</accession>
<keyword evidence="4" id="KW-1185">Reference proteome</keyword>
<proteinExistence type="predicted"/>
<evidence type="ECO:0008006" key="5">
    <source>
        <dbReference type="Google" id="ProtNLM"/>
    </source>
</evidence>
<feature type="region of interest" description="Disordered" evidence="2">
    <location>
        <begin position="311"/>
        <end position="339"/>
    </location>
</feature>
<feature type="compositionally biased region" description="Acidic residues" evidence="2">
    <location>
        <begin position="323"/>
        <end position="339"/>
    </location>
</feature>
<dbReference type="PANTHER" id="PTHR40130:SF1">
    <property type="entry name" value="SPINDLE POLE BODY-ASSOCIATED PROTEIN CUT12 DOMAIN-CONTAINING PROTEIN"/>
    <property type="match status" value="1"/>
</dbReference>
<organism evidence="3 4">
    <name type="scientific">Myxozyma melibiosi</name>
    <dbReference type="NCBI Taxonomy" id="54550"/>
    <lineage>
        <taxon>Eukaryota</taxon>
        <taxon>Fungi</taxon>
        <taxon>Dikarya</taxon>
        <taxon>Ascomycota</taxon>
        <taxon>Saccharomycotina</taxon>
        <taxon>Lipomycetes</taxon>
        <taxon>Lipomycetales</taxon>
        <taxon>Lipomycetaceae</taxon>
        <taxon>Myxozyma</taxon>
    </lineage>
</organism>
<feature type="region of interest" description="Disordered" evidence="2">
    <location>
        <begin position="209"/>
        <end position="231"/>
    </location>
</feature>
<gene>
    <name evidence="3" type="ORF">BZA70DRAFT_291949</name>
</gene>
<comment type="caution">
    <text evidence="3">The sequence shown here is derived from an EMBL/GenBank/DDBJ whole genome shotgun (WGS) entry which is preliminary data.</text>
</comment>
<dbReference type="SUPFAM" id="SSF116846">
    <property type="entry name" value="MIT domain"/>
    <property type="match status" value="1"/>
</dbReference>
<feature type="coiled-coil region" evidence="1">
    <location>
        <begin position="267"/>
        <end position="301"/>
    </location>
</feature>
<dbReference type="EMBL" id="JBBJBU010000015">
    <property type="protein sequence ID" value="KAK7202796.1"/>
    <property type="molecule type" value="Genomic_DNA"/>
</dbReference>
<dbReference type="PANTHER" id="PTHR40130">
    <property type="entry name" value="EXPRESSED PROTEIN"/>
    <property type="match status" value="1"/>
</dbReference>
<evidence type="ECO:0000313" key="3">
    <source>
        <dbReference type="EMBL" id="KAK7202796.1"/>
    </source>
</evidence>
<dbReference type="RefSeq" id="XP_064765829.1">
    <property type="nucleotide sequence ID" value="XM_064914339.1"/>
</dbReference>
<keyword evidence="1" id="KW-0175">Coiled coil</keyword>
<protein>
    <recommendedName>
        <fullName evidence="5">MIT domain-containing protein</fullName>
    </recommendedName>
</protein>
<sequence length="339" mass="36497">MDEVTLQKAHSEATKADAAVLSRRPKDAISLYASAASMFESLQTSTKDDEARRMLLLLQQKYARLSAQIKTHLETNPEMFKKSSVGQQLHSVGSGASSSASALASSLASARGIAANDIDQHYVNVKHRSSRAASDLAPPSALAAAAMGHDGNDDLFTRFNSTIEICMTRLFHSSGKTVAAFDALRRQGGAGLDQYGTGMESFYVVPTSRKETAASSDPGESSTSSTGQPSATLVSEITSSLSAHETNLRKQRDVMRNNLGKLRMEIRARESRRTKELEGEIERLVAENEKLKISNGRLKTRWDNLMESARKRREVAAGADAAAADDDDGAESGDGVAEE</sequence>
<feature type="compositionally biased region" description="Low complexity" evidence="2">
    <location>
        <begin position="215"/>
        <end position="227"/>
    </location>
</feature>
<dbReference type="GeneID" id="90039851"/>
<evidence type="ECO:0000256" key="2">
    <source>
        <dbReference type="SAM" id="MobiDB-lite"/>
    </source>
</evidence>
<dbReference type="Proteomes" id="UP001498771">
    <property type="component" value="Unassembled WGS sequence"/>
</dbReference>
<reference evidence="3 4" key="1">
    <citation type="submission" date="2024-03" db="EMBL/GenBank/DDBJ databases">
        <title>Genome-scale model development and genomic sequencing of the oleaginous clade Lipomyces.</title>
        <authorList>
            <consortium name="Lawrence Berkeley National Laboratory"/>
            <person name="Czajka J.J."/>
            <person name="Han Y."/>
            <person name="Kim J."/>
            <person name="Mondo S.J."/>
            <person name="Hofstad B.A."/>
            <person name="Robles A."/>
            <person name="Haridas S."/>
            <person name="Riley R."/>
            <person name="LaButti K."/>
            <person name="Pangilinan J."/>
            <person name="Andreopoulos W."/>
            <person name="Lipzen A."/>
            <person name="Yan J."/>
            <person name="Wang M."/>
            <person name="Ng V."/>
            <person name="Grigoriev I.V."/>
            <person name="Spatafora J.W."/>
            <person name="Magnuson J.K."/>
            <person name="Baker S.E."/>
            <person name="Pomraning K.R."/>
        </authorList>
    </citation>
    <scope>NUCLEOTIDE SEQUENCE [LARGE SCALE GENOMIC DNA]</scope>
    <source>
        <strain evidence="3 4">Phaff 52-87</strain>
    </source>
</reference>
<name>A0ABR1EYW9_9ASCO</name>